<dbReference type="Gene3D" id="3.40.50.2000">
    <property type="entry name" value="Glycogen Phosphorylase B"/>
    <property type="match status" value="2"/>
</dbReference>
<feature type="domain" description="Trehalose synthase N-terminal" evidence="8">
    <location>
        <begin position="42"/>
        <end position="188"/>
    </location>
</feature>
<dbReference type="InterPro" id="IPR052078">
    <property type="entry name" value="Trehalose_Metab_GTase"/>
</dbReference>
<dbReference type="Proteomes" id="UP000034087">
    <property type="component" value="Unassembled WGS sequence"/>
</dbReference>
<evidence type="ECO:0000313" key="9">
    <source>
        <dbReference type="EMBL" id="KKT59191.1"/>
    </source>
</evidence>
<dbReference type="PANTHER" id="PTHR47779">
    <property type="entry name" value="SYNTHASE (CCG-9), PUTATIVE (AFU_ORTHOLOGUE AFUA_3G12100)-RELATED"/>
    <property type="match status" value="1"/>
</dbReference>
<evidence type="ECO:0000256" key="2">
    <source>
        <dbReference type="ARBA" id="ARBA00011738"/>
    </source>
</evidence>
<dbReference type="PANTHER" id="PTHR47779:SF1">
    <property type="entry name" value="SYNTHASE (CCG-9), PUTATIVE (AFU_ORTHOLOGUE AFUA_3G12100)-RELATED"/>
    <property type="match status" value="1"/>
</dbReference>
<proteinExistence type="inferred from homology"/>
<organism evidence="9 10">
    <name type="scientific">Candidatus Giovannonibacteria bacterium GW2011_GWA1_44_25</name>
    <dbReference type="NCBI Taxonomy" id="1618645"/>
    <lineage>
        <taxon>Bacteria</taxon>
        <taxon>Candidatus Giovannoniibacteriota</taxon>
    </lineage>
</organism>
<evidence type="ECO:0000259" key="7">
    <source>
        <dbReference type="Pfam" id="PF00534"/>
    </source>
</evidence>
<evidence type="ECO:0000256" key="5">
    <source>
        <dbReference type="ARBA" id="ARBA00022679"/>
    </source>
</evidence>
<keyword evidence="4" id="KW-0328">Glycosyltransferase</keyword>
<dbReference type="InterPro" id="IPR049438">
    <property type="entry name" value="TreT_GT1"/>
</dbReference>
<comment type="subunit">
    <text evidence="2">Homodimer.</text>
</comment>
<evidence type="ECO:0000256" key="6">
    <source>
        <dbReference type="ARBA" id="ARBA00023277"/>
    </source>
</evidence>
<dbReference type="Pfam" id="PF21269">
    <property type="entry name" value="TreT_GT1"/>
    <property type="match status" value="1"/>
</dbReference>
<accession>A0A0G1IIK5</accession>
<evidence type="ECO:0000256" key="1">
    <source>
        <dbReference type="ARBA" id="ARBA00009481"/>
    </source>
</evidence>
<comment type="similarity">
    <text evidence="1">Belongs to the glycosyltransferase group 1 family. Glycosyltransferase 4 subfamily.</text>
</comment>
<evidence type="ECO:0000256" key="4">
    <source>
        <dbReference type="ARBA" id="ARBA00022676"/>
    </source>
</evidence>
<dbReference type="PATRIC" id="fig|1618645.3.peg.967"/>
<dbReference type="InterPro" id="IPR001296">
    <property type="entry name" value="Glyco_trans_1"/>
</dbReference>
<feature type="domain" description="Glycosyl transferase family 1" evidence="7">
    <location>
        <begin position="228"/>
        <end position="399"/>
    </location>
</feature>
<dbReference type="SUPFAM" id="SSF53756">
    <property type="entry name" value="UDP-Glycosyltransferase/glycogen phosphorylase"/>
    <property type="match status" value="1"/>
</dbReference>
<dbReference type="GO" id="GO:0006006">
    <property type="term" value="P:glucose metabolic process"/>
    <property type="evidence" value="ECO:0007669"/>
    <property type="project" value="UniProtKB-KW"/>
</dbReference>
<evidence type="ECO:0000256" key="3">
    <source>
        <dbReference type="ARBA" id="ARBA00022526"/>
    </source>
</evidence>
<name>A0A0G1IIK5_9BACT</name>
<dbReference type="Pfam" id="PF00534">
    <property type="entry name" value="Glycos_transf_1"/>
    <property type="match status" value="1"/>
</dbReference>
<comment type="caution">
    <text evidence="9">The sequence shown here is derived from an EMBL/GenBank/DDBJ whole genome shotgun (WGS) entry which is preliminary data.</text>
</comment>
<evidence type="ECO:0000313" key="10">
    <source>
        <dbReference type="Proteomes" id="UP000034087"/>
    </source>
</evidence>
<dbReference type="AlphaFoldDB" id="A0A0G1IIK5"/>
<reference evidence="9 10" key="1">
    <citation type="journal article" date="2015" name="Nature">
        <title>rRNA introns, odd ribosomes, and small enigmatic genomes across a large radiation of phyla.</title>
        <authorList>
            <person name="Brown C.T."/>
            <person name="Hug L.A."/>
            <person name="Thomas B.C."/>
            <person name="Sharon I."/>
            <person name="Castelle C.J."/>
            <person name="Singh A."/>
            <person name="Wilkins M.J."/>
            <person name="Williams K.H."/>
            <person name="Banfield J.F."/>
        </authorList>
    </citation>
    <scope>NUCLEOTIDE SEQUENCE [LARGE SCALE GENOMIC DNA]</scope>
</reference>
<gene>
    <name evidence="9" type="ORF">UW53_C0019G0008</name>
</gene>
<protein>
    <submittedName>
        <fullName evidence="9">Glycosyl transferase, group 1</fullName>
    </submittedName>
</protein>
<dbReference type="EMBL" id="LCIR01000019">
    <property type="protein sequence ID" value="KKT59191.1"/>
    <property type="molecule type" value="Genomic_DNA"/>
</dbReference>
<dbReference type="GO" id="GO:0016757">
    <property type="term" value="F:glycosyltransferase activity"/>
    <property type="evidence" value="ECO:0007669"/>
    <property type="project" value="UniProtKB-KW"/>
</dbReference>
<keyword evidence="3" id="KW-0313">Glucose metabolism</keyword>
<sequence length="422" mass="47049">MASFVKIAVSPQNFGRYKTLTPKAYKLARTAAKKLRGKKVLHINSTAAGGGVAELLKSQVPLEQSLGIKSRWFTINPPAYFFKITKKMHNLLQGKLSDSLSAKEKSAYLGTVKKMLPDFRKLIDSFKPNLVIIHDPQPLPLIEALTAKKPSSILRIHIELSAPNPTAMEFLRPLIQKFNTVIFTNKIYKPLWLAAKKAKFVMPAIDPFSQKNKKMPLTEAESILALYNINIDKPVVSQISRFDPWKNPMGVINAYYIAKKSIPDLQLVLVGVMEAADDPEAKGLFKKVKKHAEGDPDIFLFSKKSDLLGVPNAIFINALQTANDLVIQKSIREGFGLTVTEAMWKGKAVVGGKTEGIMLQIKNNKNGVLVSSPEEAAEKLIKLIKDRKLRGRLGKVARKTVKKKFLMSRLVLDHLKLYTLSI</sequence>
<keyword evidence="6" id="KW-0119">Carbohydrate metabolism</keyword>
<evidence type="ECO:0000259" key="8">
    <source>
        <dbReference type="Pfam" id="PF21269"/>
    </source>
</evidence>
<keyword evidence="5 9" id="KW-0808">Transferase</keyword>